<gene>
    <name evidence="1" type="ORF">PUN28_015170</name>
</gene>
<dbReference type="AlphaFoldDB" id="A0AAW2F2G8"/>
<name>A0AAW2F2G8_9HYME</name>
<reference evidence="1 2" key="1">
    <citation type="submission" date="2023-03" db="EMBL/GenBank/DDBJ databases">
        <title>High recombination rates correlate with genetic variation in Cardiocondyla obscurior ants.</title>
        <authorList>
            <person name="Errbii M."/>
        </authorList>
    </citation>
    <scope>NUCLEOTIDE SEQUENCE [LARGE SCALE GENOMIC DNA]</scope>
    <source>
        <strain evidence="1">Alpha-2009</strain>
        <tissue evidence="1">Whole body</tissue>
    </source>
</reference>
<proteinExistence type="predicted"/>
<keyword evidence="2" id="KW-1185">Reference proteome</keyword>
<accession>A0AAW2F2G8</accession>
<evidence type="ECO:0000313" key="1">
    <source>
        <dbReference type="EMBL" id="KAL0108435.1"/>
    </source>
</evidence>
<dbReference type="EMBL" id="JADYXP020000016">
    <property type="protein sequence ID" value="KAL0108435.1"/>
    <property type="molecule type" value="Genomic_DNA"/>
</dbReference>
<sequence length="51" mass="6353">MKKCKMSSCPCKFRYLYCPFAAVERLIMYRYYFYHIKSVLHKRDFYTFSTS</sequence>
<evidence type="ECO:0000313" key="2">
    <source>
        <dbReference type="Proteomes" id="UP001430953"/>
    </source>
</evidence>
<dbReference type="Proteomes" id="UP001430953">
    <property type="component" value="Unassembled WGS sequence"/>
</dbReference>
<comment type="caution">
    <text evidence="1">The sequence shown here is derived from an EMBL/GenBank/DDBJ whole genome shotgun (WGS) entry which is preliminary data.</text>
</comment>
<protein>
    <submittedName>
        <fullName evidence="1">Uncharacterized protein</fullName>
    </submittedName>
</protein>
<organism evidence="1 2">
    <name type="scientific">Cardiocondyla obscurior</name>
    <dbReference type="NCBI Taxonomy" id="286306"/>
    <lineage>
        <taxon>Eukaryota</taxon>
        <taxon>Metazoa</taxon>
        <taxon>Ecdysozoa</taxon>
        <taxon>Arthropoda</taxon>
        <taxon>Hexapoda</taxon>
        <taxon>Insecta</taxon>
        <taxon>Pterygota</taxon>
        <taxon>Neoptera</taxon>
        <taxon>Endopterygota</taxon>
        <taxon>Hymenoptera</taxon>
        <taxon>Apocrita</taxon>
        <taxon>Aculeata</taxon>
        <taxon>Formicoidea</taxon>
        <taxon>Formicidae</taxon>
        <taxon>Myrmicinae</taxon>
        <taxon>Cardiocondyla</taxon>
    </lineage>
</organism>